<dbReference type="Proteomes" id="UP000655225">
    <property type="component" value="Unassembled WGS sequence"/>
</dbReference>
<dbReference type="AlphaFoldDB" id="A0A835D370"/>
<organism evidence="1 2">
    <name type="scientific">Tetracentron sinense</name>
    <name type="common">Spur-leaf</name>
    <dbReference type="NCBI Taxonomy" id="13715"/>
    <lineage>
        <taxon>Eukaryota</taxon>
        <taxon>Viridiplantae</taxon>
        <taxon>Streptophyta</taxon>
        <taxon>Embryophyta</taxon>
        <taxon>Tracheophyta</taxon>
        <taxon>Spermatophyta</taxon>
        <taxon>Magnoliopsida</taxon>
        <taxon>Trochodendrales</taxon>
        <taxon>Trochodendraceae</taxon>
        <taxon>Tetracentron</taxon>
    </lineage>
</organism>
<reference evidence="1 2" key="1">
    <citation type="submission" date="2020-04" db="EMBL/GenBank/DDBJ databases">
        <title>Plant Genome Project.</title>
        <authorList>
            <person name="Zhang R.-G."/>
        </authorList>
    </citation>
    <scope>NUCLEOTIDE SEQUENCE [LARGE SCALE GENOMIC DNA]</scope>
    <source>
        <strain evidence="1">YNK0</strain>
        <tissue evidence="1">Leaf</tissue>
    </source>
</reference>
<dbReference type="Pfam" id="PF24904">
    <property type="entry name" value="RVE6"/>
    <property type="match status" value="2"/>
</dbReference>
<evidence type="ECO:0000313" key="1">
    <source>
        <dbReference type="EMBL" id="KAF8379586.1"/>
    </source>
</evidence>
<dbReference type="EMBL" id="JABCRI010000022">
    <property type="protein sequence ID" value="KAF8379586.1"/>
    <property type="molecule type" value="Genomic_DNA"/>
</dbReference>
<keyword evidence="2" id="KW-1185">Reference proteome</keyword>
<protein>
    <submittedName>
        <fullName evidence="1">Uncharacterized protein</fullName>
    </submittedName>
</protein>
<proteinExistence type="predicted"/>
<gene>
    <name evidence="1" type="ORF">HHK36_029027</name>
</gene>
<accession>A0A835D370</accession>
<sequence>MPDFARVYRFIGSVFDPNTSGHLQRLKKMNPIDLETLDGSVDLPGISVWTMDQHLLESSDVNNAYFLAPFQVVVLMRNLSVNLSSPDFEDHVSDYRPVADVEASVETATEVSAESAVEVSTETIVEVVVVDRVVAVAADIVDASVAAVGILVAIASAMHLHAGNPS</sequence>
<evidence type="ECO:0000313" key="2">
    <source>
        <dbReference type="Proteomes" id="UP000655225"/>
    </source>
</evidence>
<comment type="caution">
    <text evidence="1">The sequence shown here is derived from an EMBL/GenBank/DDBJ whole genome shotgun (WGS) entry which is preliminary data.</text>
</comment>
<dbReference type="OrthoDB" id="118550at2759"/>
<name>A0A835D370_TETSI</name>